<feature type="transmembrane region" description="Helical" evidence="19">
    <location>
        <begin position="51"/>
        <end position="72"/>
    </location>
</feature>
<organism evidence="20">
    <name type="scientific">Staphylothermus marinus</name>
    <dbReference type="NCBI Taxonomy" id="2280"/>
    <lineage>
        <taxon>Archaea</taxon>
        <taxon>Thermoproteota</taxon>
        <taxon>Thermoprotei</taxon>
        <taxon>Desulfurococcales</taxon>
        <taxon>Desulfurococcaceae</taxon>
        <taxon>Staphylothermus</taxon>
    </lineage>
</organism>
<gene>
    <name evidence="21" type="ORF">ENU09_02350</name>
    <name evidence="20" type="ORF">ENU14_06470</name>
</gene>
<dbReference type="InterPro" id="IPR000715">
    <property type="entry name" value="Glycosyl_transferase_4"/>
</dbReference>
<evidence type="ECO:0000256" key="4">
    <source>
        <dbReference type="ARBA" id="ARBA00009317"/>
    </source>
</evidence>
<dbReference type="Pfam" id="PF00953">
    <property type="entry name" value="Glycos_transf_4"/>
    <property type="match status" value="1"/>
</dbReference>
<feature type="transmembrane region" description="Helical" evidence="19">
    <location>
        <begin position="87"/>
        <end position="107"/>
    </location>
</feature>
<feature type="transmembrane region" description="Helical" evidence="19">
    <location>
        <begin position="252"/>
        <end position="272"/>
    </location>
</feature>
<keyword evidence="14 19" id="KW-0472">Membrane</keyword>
<keyword evidence="13 19" id="KW-1133">Transmembrane helix</keyword>
<evidence type="ECO:0000313" key="21">
    <source>
        <dbReference type="EMBL" id="HGQ59542.1"/>
    </source>
</evidence>
<keyword evidence="7" id="KW-0328">Glycosyltransferase</keyword>
<dbReference type="GO" id="GO:0016020">
    <property type="term" value="C:membrane"/>
    <property type="evidence" value="ECO:0007669"/>
    <property type="project" value="InterPro"/>
</dbReference>
<comment type="function">
    <text evidence="17">UDP-N-acetylglucosamine--dolichyl-phosphate N-acetylglucosaminephosphotransferase that operates in the biosynthetic pathway of dolichol-linked oligosaccharides, the glycan precursors employed in protein asparagine (N)-glycosylation. The assembly of dolichol-linked oligosaccharides begins on the cytosolic side of the endoplasmic reticulum membrane and finishes in its lumen. The sequential addition of sugars to dolichol pyrophosphate produces dolichol-linked oligosaccharides containing fourteen sugars, including two GlcNAcs, nine mannoses and three glucoses. Once assembled, the oligosaccharide is transferred from the lipid to nascent proteins by oligosaccharyltransferases. Catalyzes the initial step of dolichol-linked oligosaccharide biosynthesis, transfering GlcNAc-1-P from cytosolic UDP-GlcNAc onto the carrier lipid dolichyl phosphate (P-dolichol), yielding GlcNAc-P-P-dolichol embedded in the cytoplasmic leaflet of the endoplasmic reticulum membrane.</text>
</comment>
<sequence length="341" mass="37867">MVWRLINGFVFIVPIIVSFITTLTTTKLWIIRAREIGFVGKDMNKYGDNKVAEAGGVWVMIGASFGLLTLVAMETYIEKGYEHLNELFALTTLLLLSGFIGFLDDTLGWKKGIKPQYRVLATIPISIPLVVIKAGYSKMNLPLIGTVDFGILYPLVLIPIGVMGASNAFNMIAGYNGLETLQSILLSMFTAIYAISKNQEFIFDSAMIMLSAALAFLIYNKYPAKVFPGNSFTYGFGAFYAALVIIGDFQKFGLMLFTLYFIELILFIRGLLNGVYKENFGLPQPDGSLKPPYSKCYSITHIAIKFLMKIKGRATEKEVVLLIAALQVIIGLTTFIIIDWI</sequence>
<evidence type="ECO:0000256" key="19">
    <source>
        <dbReference type="SAM" id="Phobius"/>
    </source>
</evidence>
<dbReference type="UniPathway" id="UPA00378"/>
<feature type="transmembrane region" description="Helical" evidence="19">
    <location>
        <begin position="6"/>
        <end position="30"/>
    </location>
</feature>
<keyword evidence="8 20" id="KW-0808">Transferase</keyword>
<comment type="catalytic activity">
    <reaction evidence="18">
        <text>a di-trans,poly-cis-dolichyl phosphate + UDP-N-acetyl-alpha-D-glucosamine = an N-acetyl-alpha-D-glucosaminyl-diphospho-di-trans,poly-cis-dolichol + UMP</text>
        <dbReference type="Rhea" id="RHEA:13289"/>
        <dbReference type="Rhea" id="RHEA-COMP:19498"/>
        <dbReference type="Rhea" id="RHEA-COMP:19507"/>
        <dbReference type="ChEBI" id="CHEBI:57683"/>
        <dbReference type="ChEBI" id="CHEBI:57705"/>
        <dbReference type="ChEBI" id="CHEBI:57865"/>
        <dbReference type="ChEBI" id="CHEBI:58427"/>
        <dbReference type="EC" id="2.7.8.15"/>
    </reaction>
    <physiologicalReaction direction="left-to-right" evidence="18">
        <dbReference type="Rhea" id="RHEA:13290"/>
    </physiologicalReaction>
</comment>
<accession>A0A7C4HDU5</accession>
<proteinExistence type="inferred from homology"/>
<evidence type="ECO:0000256" key="12">
    <source>
        <dbReference type="ARBA" id="ARBA00022842"/>
    </source>
</evidence>
<name>A0A7C4HDU5_STAMA</name>
<comment type="similarity">
    <text evidence="4">Belongs to the glycosyltransferase 4 family.</text>
</comment>
<evidence type="ECO:0000256" key="18">
    <source>
        <dbReference type="ARBA" id="ARBA00045078"/>
    </source>
</evidence>
<dbReference type="EMBL" id="DTBE01000061">
    <property type="protein sequence ID" value="HGQ59542.1"/>
    <property type="molecule type" value="Genomic_DNA"/>
</dbReference>
<evidence type="ECO:0000256" key="3">
    <source>
        <dbReference type="ARBA" id="ARBA00004922"/>
    </source>
</evidence>
<keyword evidence="12" id="KW-0460">Magnesium</keyword>
<feature type="transmembrane region" description="Helical" evidence="19">
    <location>
        <begin position="201"/>
        <end position="219"/>
    </location>
</feature>
<evidence type="ECO:0000256" key="13">
    <source>
        <dbReference type="ARBA" id="ARBA00022989"/>
    </source>
</evidence>
<dbReference type="GO" id="GO:0046872">
    <property type="term" value="F:metal ion binding"/>
    <property type="evidence" value="ECO:0007669"/>
    <property type="project" value="UniProtKB-KW"/>
</dbReference>
<evidence type="ECO:0000256" key="2">
    <source>
        <dbReference type="ARBA" id="ARBA00004477"/>
    </source>
</evidence>
<dbReference type="GO" id="GO:0016757">
    <property type="term" value="F:glycosyltransferase activity"/>
    <property type="evidence" value="ECO:0007669"/>
    <property type="project" value="UniProtKB-KW"/>
</dbReference>
<evidence type="ECO:0000256" key="17">
    <source>
        <dbReference type="ARBA" id="ARBA00044717"/>
    </source>
</evidence>
<evidence type="ECO:0000256" key="5">
    <source>
        <dbReference type="ARBA" id="ARBA00013225"/>
    </source>
</evidence>
<dbReference type="EMBL" id="DTBJ01000056">
    <property type="protein sequence ID" value="HGM59207.1"/>
    <property type="molecule type" value="Genomic_DNA"/>
</dbReference>
<dbReference type="GO" id="GO:0003975">
    <property type="term" value="F:UDP-N-acetylglucosamine-dolichyl-phosphate N-acetylglucosaminephosphotransferase activity"/>
    <property type="evidence" value="ECO:0007669"/>
    <property type="project" value="UniProtKB-EC"/>
</dbReference>
<comment type="cofactor">
    <cofactor evidence="1">
        <name>Mg(2+)</name>
        <dbReference type="ChEBI" id="CHEBI:18420"/>
    </cofactor>
</comment>
<evidence type="ECO:0000256" key="15">
    <source>
        <dbReference type="ARBA" id="ARBA00029567"/>
    </source>
</evidence>
<dbReference type="GO" id="GO:0006488">
    <property type="term" value="P:dolichol-linked oligosaccharide biosynthetic process"/>
    <property type="evidence" value="ECO:0007669"/>
    <property type="project" value="InterPro"/>
</dbReference>
<evidence type="ECO:0000256" key="1">
    <source>
        <dbReference type="ARBA" id="ARBA00001946"/>
    </source>
</evidence>
<dbReference type="PANTHER" id="PTHR10571">
    <property type="entry name" value="UDP-N-ACETYLGLUCOSAMINE--DOLICHYL-PHOSPHATE N-ACETYLGLUCOSAMINEPHOSPHOTRANSFERASE"/>
    <property type="match status" value="1"/>
</dbReference>
<evidence type="ECO:0000256" key="8">
    <source>
        <dbReference type="ARBA" id="ARBA00022679"/>
    </source>
</evidence>
<feature type="transmembrane region" description="Helical" evidence="19">
    <location>
        <begin position="319"/>
        <end position="338"/>
    </location>
</feature>
<evidence type="ECO:0000256" key="9">
    <source>
        <dbReference type="ARBA" id="ARBA00022692"/>
    </source>
</evidence>
<evidence type="ECO:0000256" key="6">
    <source>
        <dbReference type="ARBA" id="ARBA00017659"/>
    </source>
</evidence>
<keyword evidence="10" id="KW-0479">Metal-binding</keyword>
<evidence type="ECO:0000256" key="10">
    <source>
        <dbReference type="ARBA" id="ARBA00022723"/>
    </source>
</evidence>
<dbReference type="AlphaFoldDB" id="A0A7C4HDU5"/>
<evidence type="ECO:0000256" key="11">
    <source>
        <dbReference type="ARBA" id="ARBA00022824"/>
    </source>
</evidence>
<comment type="subcellular location">
    <subcellularLocation>
        <location evidence="2">Endoplasmic reticulum membrane</location>
        <topology evidence="2">Multi-pass membrane protein</topology>
    </subcellularLocation>
</comment>
<feature type="transmembrane region" description="Helical" evidence="19">
    <location>
        <begin position="177"/>
        <end position="195"/>
    </location>
</feature>
<feature type="transmembrane region" description="Helical" evidence="19">
    <location>
        <begin position="142"/>
        <end position="165"/>
    </location>
</feature>
<keyword evidence="9 19" id="KW-0812">Transmembrane</keyword>
<comment type="caution">
    <text evidence="20">The sequence shown here is derived from an EMBL/GenBank/DDBJ whole genome shotgun (WGS) entry which is preliminary data.</text>
</comment>
<comment type="pathway">
    <text evidence="3">Protein modification; protein glycosylation.</text>
</comment>
<reference evidence="20" key="1">
    <citation type="journal article" date="2020" name="mSystems">
        <title>Genome- and Community-Level Interaction Insights into Carbon Utilization and Element Cycling Functions of Hydrothermarchaeota in Hydrothermal Sediment.</title>
        <authorList>
            <person name="Zhou Z."/>
            <person name="Liu Y."/>
            <person name="Xu W."/>
            <person name="Pan J."/>
            <person name="Luo Z.H."/>
            <person name="Li M."/>
        </authorList>
    </citation>
    <scope>NUCLEOTIDE SEQUENCE [LARGE SCALE GENOMIC DNA]</scope>
    <source>
        <strain evidence="21">SpSt-638</strain>
        <strain evidence="20">SpSt-642</strain>
    </source>
</reference>
<dbReference type="PANTHER" id="PTHR10571:SF0">
    <property type="entry name" value="UDP-N-ACETYLGLUCOSAMINE--DOLICHYL-PHOSPHATE N-ACETYLGLUCOSAMINEPHOSPHOTRANSFERASE"/>
    <property type="match status" value="1"/>
</dbReference>
<dbReference type="InterPro" id="IPR033895">
    <property type="entry name" value="GPT"/>
</dbReference>
<dbReference type="CDD" id="cd06856">
    <property type="entry name" value="GT_GPT_archaea"/>
    <property type="match status" value="1"/>
</dbReference>
<protein>
    <recommendedName>
        <fullName evidence="6">UDP-N-acetylglucosamine--dolichyl-phosphate N-acetylglucosaminephosphotransferase</fullName>
        <ecNumber evidence="5">2.7.8.15</ecNumber>
    </recommendedName>
    <alternativeName>
        <fullName evidence="15">GlcNAc-1-P transferase</fullName>
    </alternativeName>
    <alternativeName>
        <fullName evidence="16">N-acetylglucosamine-1-phosphate transferase</fullName>
    </alternativeName>
</protein>
<evidence type="ECO:0000256" key="7">
    <source>
        <dbReference type="ARBA" id="ARBA00022676"/>
    </source>
</evidence>
<evidence type="ECO:0000256" key="14">
    <source>
        <dbReference type="ARBA" id="ARBA00023136"/>
    </source>
</evidence>
<evidence type="ECO:0000313" key="20">
    <source>
        <dbReference type="EMBL" id="HGM59207.1"/>
    </source>
</evidence>
<evidence type="ECO:0000256" key="16">
    <source>
        <dbReference type="ARBA" id="ARBA00033238"/>
    </source>
</evidence>
<dbReference type="EC" id="2.7.8.15" evidence="5"/>
<feature type="transmembrane region" description="Helical" evidence="19">
    <location>
        <begin position="226"/>
        <end position="246"/>
    </location>
</feature>
<keyword evidence="11" id="KW-0256">Endoplasmic reticulum</keyword>